<dbReference type="InterPro" id="IPR032552">
    <property type="entry name" value="RSB_motif"/>
</dbReference>
<dbReference type="InterPro" id="IPR034257">
    <property type="entry name" value="Acinus_RRM"/>
</dbReference>
<evidence type="ECO:0000313" key="2">
    <source>
        <dbReference type="EMBL" id="KAG2240494.1"/>
    </source>
</evidence>
<dbReference type="OrthoDB" id="5348404at2759"/>
<feature type="region of interest" description="Disordered" evidence="1">
    <location>
        <begin position="138"/>
        <end position="192"/>
    </location>
</feature>
<reference evidence="2 3" key="1">
    <citation type="submission" date="2020-02" db="EMBL/GenBank/DDBJ databases">
        <authorList>
            <person name="Ma Q."/>
            <person name="Huang Y."/>
            <person name="Song X."/>
            <person name="Pei D."/>
        </authorList>
    </citation>
    <scope>NUCLEOTIDE SEQUENCE [LARGE SCALE GENOMIC DNA]</scope>
    <source>
        <strain evidence="2">Sxm20200214</strain>
        <tissue evidence="2">Leaf</tissue>
    </source>
</reference>
<protein>
    <submittedName>
        <fullName evidence="2">Uncharacterized protein</fullName>
    </submittedName>
</protein>
<sequence>MKTFDSYRIVDQEAVGKNEPAKRQRRWNSGTIKVPEAQTTNSVAPTTTPMSAGLATSPDLTLRLVRMDPRNAWVFPPSPKEPTNSLRIDRFLRPFTLKAVQELLGKTGNVTSFWMDTIKTHCYVSPLTAEFVGPEEVKAKLEAPPPKPQPQDKAPSQPPLTAFPPPPPLAKAPPVKERHALPPPPLVAEEQEPPIVTLDDLFKKTKAIPRIYYLPLSEEQVAAKLAANNK</sequence>
<accession>A0A8X7TG73</accession>
<comment type="caution">
    <text evidence="2">The sequence shown here is derived from an EMBL/GenBank/DDBJ whole genome shotgun (WGS) entry which is preliminary data.</text>
</comment>
<dbReference type="CDD" id="cd12432">
    <property type="entry name" value="RRM_ACINU"/>
    <property type="match status" value="1"/>
</dbReference>
<dbReference type="EMBL" id="JAAMPC010001580">
    <property type="protein sequence ID" value="KAG2240494.1"/>
    <property type="molecule type" value="Genomic_DNA"/>
</dbReference>
<name>A0A8X7TG73_BRACI</name>
<evidence type="ECO:0000256" key="1">
    <source>
        <dbReference type="SAM" id="MobiDB-lite"/>
    </source>
</evidence>
<dbReference type="Proteomes" id="UP000886595">
    <property type="component" value="Unassembled WGS sequence"/>
</dbReference>
<keyword evidence="3" id="KW-1185">Reference proteome</keyword>
<gene>
    <name evidence="2" type="ORF">Bca52824_090636</name>
</gene>
<evidence type="ECO:0000313" key="3">
    <source>
        <dbReference type="Proteomes" id="UP000886595"/>
    </source>
</evidence>
<organism evidence="2 3">
    <name type="scientific">Brassica carinata</name>
    <name type="common">Ethiopian mustard</name>
    <name type="synonym">Abyssinian cabbage</name>
    <dbReference type="NCBI Taxonomy" id="52824"/>
    <lineage>
        <taxon>Eukaryota</taxon>
        <taxon>Viridiplantae</taxon>
        <taxon>Streptophyta</taxon>
        <taxon>Embryophyta</taxon>
        <taxon>Tracheophyta</taxon>
        <taxon>Spermatophyta</taxon>
        <taxon>Magnoliopsida</taxon>
        <taxon>eudicotyledons</taxon>
        <taxon>Gunneridae</taxon>
        <taxon>Pentapetalae</taxon>
        <taxon>rosids</taxon>
        <taxon>malvids</taxon>
        <taxon>Brassicales</taxon>
        <taxon>Brassicaceae</taxon>
        <taxon>Brassiceae</taxon>
        <taxon>Brassica</taxon>
    </lineage>
</organism>
<dbReference type="PANTHER" id="PTHR47031">
    <property type="entry name" value="SAP DNA-BINDING DOMAIN-CONTAINING PROTEIN"/>
    <property type="match status" value="1"/>
</dbReference>
<proteinExistence type="predicted"/>
<dbReference type="Pfam" id="PF16294">
    <property type="entry name" value="RSB_motif"/>
    <property type="match status" value="1"/>
</dbReference>
<dbReference type="PANTHER" id="PTHR47031:SF3">
    <property type="entry name" value="SAP DOMAIN-CONTAINING PROTEIN"/>
    <property type="match status" value="1"/>
</dbReference>
<feature type="compositionally biased region" description="Pro residues" evidence="1">
    <location>
        <begin position="156"/>
        <end position="171"/>
    </location>
</feature>
<dbReference type="AlphaFoldDB" id="A0A8X7TG73"/>